<keyword evidence="6" id="KW-0808">Transferase</keyword>
<dbReference type="EMBL" id="FTPR01000001">
    <property type="protein sequence ID" value="SIT81732.1"/>
    <property type="molecule type" value="Genomic_DNA"/>
</dbReference>
<dbReference type="Proteomes" id="UP000186997">
    <property type="component" value="Unassembled WGS sequence"/>
</dbReference>
<dbReference type="Gene3D" id="1.10.10.10">
    <property type="entry name" value="Winged helix-like DNA-binding domain superfamily/Winged helix DNA-binding domain"/>
    <property type="match status" value="1"/>
</dbReference>
<evidence type="ECO:0000313" key="7">
    <source>
        <dbReference type="Proteomes" id="UP000186997"/>
    </source>
</evidence>
<dbReference type="InterPro" id="IPR036388">
    <property type="entry name" value="WH-like_DNA-bd_sf"/>
</dbReference>
<dbReference type="GO" id="GO:0003700">
    <property type="term" value="F:DNA-binding transcription factor activity"/>
    <property type="evidence" value="ECO:0007669"/>
    <property type="project" value="InterPro"/>
</dbReference>
<dbReference type="InterPro" id="IPR000182">
    <property type="entry name" value="GNAT_dom"/>
</dbReference>
<evidence type="ECO:0000256" key="2">
    <source>
        <dbReference type="ARBA" id="ARBA00023125"/>
    </source>
</evidence>
<dbReference type="Gene3D" id="3.40.630.30">
    <property type="match status" value="1"/>
</dbReference>
<dbReference type="CDD" id="cd04301">
    <property type="entry name" value="NAT_SF"/>
    <property type="match status" value="1"/>
</dbReference>
<evidence type="ECO:0000259" key="5">
    <source>
        <dbReference type="PROSITE" id="PS51186"/>
    </source>
</evidence>
<dbReference type="AlphaFoldDB" id="A0A1R3WUN8"/>
<dbReference type="InterPro" id="IPR016181">
    <property type="entry name" value="Acyl_CoA_acyltransferase"/>
</dbReference>
<feature type="domain" description="N-acetyltransferase" evidence="5">
    <location>
        <begin position="165"/>
        <end position="325"/>
    </location>
</feature>
<organism evidence="6 7">
    <name type="scientific">Yoonia rosea</name>
    <dbReference type="NCBI Taxonomy" id="287098"/>
    <lineage>
        <taxon>Bacteria</taxon>
        <taxon>Pseudomonadati</taxon>
        <taxon>Pseudomonadota</taxon>
        <taxon>Alphaproteobacteria</taxon>
        <taxon>Rhodobacterales</taxon>
        <taxon>Paracoccaceae</taxon>
        <taxon>Yoonia</taxon>
    </lineage>
</organism>
<dbReference type="PROSITE" id="PS51186">
    <property type="entry name" value="GNAT"/>
    <property type="match status" value="1"/>
</dbReference>
<name>A0A1R3WUN8_9RHOB</name>
<evidence type="ECO:0000313" key="6">
    <source>
        <dbReference type="EMBL" id="SIT81732.1"/>
    </source>
</evidence>
<dbReference type="STRING" id="287098.SAMN05421665_1321"/>
<feature type="domain" description="HTH marR-type" evidence="4">
    <location>
        <begin position="1"/>
        <end position="153"/>
    </location>
</feature>
<dbReference type="Pfam" id="PF00583">
    <property type="entry name" value="Acetyltransf_1"/>
    <property type="match status" value="1"/>
</dbReference>
<keyword evidence="1" id="KW-0805">Transcription regulation</keyword>
<dbReference type="PANTHER" id="PTHR42756:SF1">
    <property type="entry name" value="TRANSCRIPTIONAL REPRESSOR OF EMRAB OPERON"/>
    <property type="match status" value="1"/>
</dbReference>
<accession>A0A1R3WUN8</accession>
<dbReference type="SMART" id="SM00347">
    <property type="entry name" value="HTH_MARR"/>
    <property type="match status" value="1"/>
</dbReference>
<keyword evidence="7" id="KW-1185">Reference proteome</keyword>
<dbReference type="SUPFAM" id="SSF55729">
    <property type="entry name" value="Acyl-CoA N-acyltransferases (Nat)"/>
    <property type="match status" value="1"/>
</dbReference>
<evidence type="ECO:0000256" key="3">
    <source>
        <dbReference type="ARBA" id="ARBA00023163"/>
    </source>
</evidence>
<dbReference type="PROSITE" id="PS50995">
    <property type="entry name" value="HTH_MARR_2"/>
    <property type="match status" value="1"/>
</dbReference>
<dbReference type="Pfam" id="PF12802">
    <property type="entry name" value="MarR_2"/>
    <property type="match status" value="1"/>
</dbReference>
<protein>
    <submittedName>
        <fullName evidence="6">Transcriptional regulator, MarR family with acetyltransferase activity</fullName>
    </submittedName>
</protein>
<dbReference type="SUPFAM" id="SSF46785">
    <property type="entry name" value="Winged helix' DNA-binding domain"/>
    <property type="match status" value="1"/>
</dbReference>
<reference evidence="7" key="1">
    <citation type="submission" date="2017-01" db="EMBL/GenBank/DDBJ databases">
        <authorList>
            <person name="Varghese N."/>
            <person name="Submissions S."/>
        </authorList>
    </citation>
    <scope>NUCLEOTIDE SEQUENCE [LARGE SCALE GENOMIC DNA]</scope>
    <source>
        <strain evidence="7">DSM 29591</strain>
    </source>
</reference>
<proteinExistence type="predicted"/>
<evidence type="ECO:0000259" key="4">
    <source>
        <dbReference type="PROSITE" id="PS50995"/>
    </source>
</evidence>
<dbReference type="InterPro" id="IPR036390">
    <property type="entry name" value="WH_DNA-bd_sf"/>
</dbReference>
<keyword evidence="2" id="KW-0238">DNA-binding</keyword>
<gene>
    <name evidence="6" type="ORF">SAMN05421665_1321</name>
</gene>
<sequence length="325" mass="36071">MSYWLYDTTMTQSISLQRIDKVRAVSRAIVRELGFMQKGLAGTDLSPSAVHTILELGYGTVTKASDLGDMLHLEKSTVSRLVQKLTEDGLIEAKSNHADRRTRQLDLTKNGRVLLKTLEEFGRMQMRSAFEHLSNDDLTKVEAGLALFAKALRGLGSSASGSTAVEIRQGYYSSVIASVVGLHATYYATNYGFGAVFERKVATEMSEFMGRLESPMNTTFSAFLGETLLGSVSLDGEDLGKGVGHLRWFIVSPESQGMGIGNLLLEKATSFVDATGFDRTRLWTFKGLDTARHLYEKHGFELTRETPGRQWGTEVIEQEFERKRT</sequence>
<dbReference type="InterPro" id="IPR000835">
    <property type="entry name" value="HTH_MarR-typ"/>
</dbReference>
<dbReference type="GO" id="GO:0003677">
    <property type="term" value="F:DNA binding"/>
    <property type="evidence" value="ECO:0007669"/>
    <property type="project" value="UniProtKB-KW"/>
</dbReference>
<keyword evidence="3" id="KW-0804">Transcription</keyword>
<dbReference type="PANTHER" id="PTHR42756">
    <property type="entry name" value="TRANSCRIPTIONAL REGULATOR, MARR"/>
    <property type="match status" value="1"/>
</dbReference>
<dbReference type="GO" id="GO:0016747">
    <property type="term" value="F:acyltransferase activity, transferring groups other than amino-acyl groups"/>
    <property type="evidence" value="ECO:0007669"/>
    <property type="project" value="InterPro"/>
</dbReference>
<evidence type="ECO:0000256" key="1">
    <source>
        <dbReference type="ARBA" id="ARBA00023015"/>
    </source>
</evidence>